<keyword evidence="2" id="KW-1185">Reference proteome</keyword>
<organism evidence="1 2">
    <name type="scientific">Rhynocoris fuscipes</name>
    <dbReference type="NCBI Taxonomy" id="488301"/>
    <lineage>
        <taxon>Eukaryota</taxon>
        <taxon>Metazoa</taxon>
        <taxon>Ecdysozoa</taxon>
        <taxon>Arthropoda</taxon>
        <taxon>Hexapoda</taxon>
        <taxon>Insecta</taxon>
        <taxon>Pterygota</taxon>
        <taxon>Neoptera</taxon>
        <taxon>Paraneoptera</taxon>
        <taxon>Hemiptera</taxon>
        <taxon>Heteroptera</taxon>
        <taxon>Panheteroptera</taxon>
        <taxon>Cimicomorpha</taxon>
        <taxon>Reduviidae</taxon>
        <taxon>Harpactorinae</taxon>
        <taxon>Harpactorini</taxon>
        <taxon>Rhynocoris</taxon>
    </lineage>
</organism>
<accession>A0AAW1DDD5</accession>
<proteinExistence type="predicted"/>
<dbReference type="EMBL" id="JAPXFL010000005">
    <property type="protein sequence ID" value="KAK9506385.1"/>
    <property type="molecule type" value="Genomic_DNA"/>
</dbReference>
<dbReference type="AlphaFoldDB" id="A0AAW1DDD5"/>
<gene>
    <name evidence="1" type="ORF">O3M35_008336</name>
</gene>
<protein>
    <submittedName>
        <fullName evidence="1">Uncharacterized protein</fullName>
    </submittedName>
</protein>
<dbReference type="Proteomes" id="UP001461498">
    <property type="component" value="Unassembled WGS sequence"/>
</dbReference>
<reference evidence="1 2" key="1">
    <citation type="submission" date="2022-12" db="EMBL/GenBank/DDBJ databases">
        <title>Chromosome-level genome assembly of true bugs.</title>
        <authorList>
            <person name="Ma L."/>
            <person name="Li H."/>
        </authorList>
    </citation>
    <scope>NUCLEOTIDE SEQUENCE [LARGE SCALE GENOMIC DNA]</scope>
    <source>
        <strain evidence="1">Lab_2022b</strain>
    </source>
</reference>
<comment type="caution">
    <text evidence="1">The sequence shown here is derived from an EMBL/GenBank/DDBJ whole genome shotgun (WGS) entry which is preliminary data.</text>
</comment>
<name>A0AAW1DDD5_9HEMI</name>
<sequence>MATGPKFFKEYPKFSQSKLPDMPLQVPSLNSENVKATMDGYNLFKDVDTSKFEPSTMPRRLRPSKKIKKDDEEVPNFQDIFRDGFIKHLDKEIKIAEGKIPADPADEEEEEFGATDLFSFLKDQENVRRGISKKEVIDKFEKLVSMCKCKDCEREQYEFDRAMEAVEEEKDGNMGKMEKKLLDALFYDKDREYFRRKHERAKKKNDASGFFDLPDFVEEEAKSGQYKINLEDYQKKTDSDDDDPWINLSRKLDNFDLNTPTSDIANDFENLEYLSMLEKSTRKAKEGYPNKL</sequence>
<evidence type="ECO:0000313" key="2">
    <source>
        <dbReference type="Proteomes" id="UP001461498"/>
    </source>
</evidence>
<evidence type="ECO:0000313" key="1">
    <source>
        <dbReference type="EMBL" id="KAK9506385.1"/>
    </source>
</evidence>